<evidence type="ECO:0000313" key="2">
    <source>
        <dbReference type="EMBL" id="KAH3856359.1"/>
    </source>
</evidence>
<feature type="compositionally biased region" description="Basic and acidic residues" evidence="1">
    <location>
        <begin position="46"/>
        <end position="58"/>
    </location>
</feature>
<sequence>MNNIFIVSTCRNVRDFYEEMTSKMIGKFPLTDSILQSLSFLRPEKRETVSSETGEKLKNNNNVRV</sequence>
<keyword evidence="3" id="KW-1185">Reference proteome</keyword>
<gene>
    <name evidence="2" type="ORF">DPMN_098945</name>
</gene>
<evidence type="ECO:0000256" key="1">
    <source>
        <dbReference type="SAM" id="MobiDB-lite"/>
    </source>
</evidence>
<reference evidence="2" key="2">
    <citation type="submission" date="2020-11" db="EMBL/GenBank/DDBJ databases">
        <authorList>
            <person name="McCartney M.A."/>
            <person name="Auch B."/>
            <person name="Kono T."/>
            <person name="Mallez S."/>
            <person name="Becker A."/>
            <person name="Gohl D.M."/>
            <person name="Silverstein K.A.T."/>
            <person name="Koren S."/>
            <person name="Bechman K.B."/>
            <person name="Herman A."/>
            <person name="Abrahante J.E."/>
            <person name="Garbe J."/>
        </authorList>
    </citation>
    <scope>NUCLEOTIDE SEQUENCE</scope>
    <source>
        <strain evidence="2">Duluth1</strain>
        <tissue evidence="2">Whole animal</tissue>
    </source>
</reference>
<protein>
    <submittedName>
        <fullName evidence="2">Uncharacterized protein</fullName>
    </submittedName>
</protein>
<proteinExistence type="predicted"/>
<dbReference type="EMBL" id="JAIWYP010000003">
    <property type="protein sequence ID" value="KAH3856359.1"/>
    <property type="molecule type" value="Genomic_DNA"/>
</dbReference>
<comment type="caution">
    <text evidence="2">The sequence shown here is derived from an EMBL/GenBank/DDBJ whole genome shotgun (WGS) entry which is preliminary data.</text>
</comment>
<feature type="region of interest" description="Disordered" evidence="1">
    <location>
        <begin position="46"/>
        <end position="65"/>
    </location>
</feature>
<reference evidence="2" key="1">
    <citation type="journal article" date="2019" name="bioRxiv">
        <title>The Genome of the Zebra Mussel, Dreissena polymorpha: A Resource for Invasive Species Research.</title>
        <authorList>
            <person name="McCartney M.A."/>
            <person name="Auch B."/>
            <person name="Kono T."/>
            <person name="Mallez S."/>
            <person name="Zhang Y."/>
            <person name="Obille A."/>
            <person name="Becker A."/>
            <person name="Abrahante J.E."/>
            <person name="Garbe J."/>
            <person name="Badalamenti J.P."/>
            <person name="Herman A."/>
            <person name="Mangelson H."/>
            <person name="Liachko I."/>
            <person name="Sullivan S."/>
            <person name="Sone E.D."/>
            <person name="Koren S."/>
            <person name="Silverstein K.A.T."/>
            <person name="Beckman K.B."/>
            <person name="Gohl D.M."/>
        </authorList>
    </citation>
    <scope>NUCLEOTIDE SEQUENCE</scope>
    <source>
        <strain evidence="2">Duluth1</strain>
        <tissue evidence="2">Whole animal</tissue>
    </source>
</reference>
<evidence type="ECO:0000313" key="3">
    <source>
        <dbReference type="Proteomes" id="UP000828390"/>
    </source>
</evidence>
<name>A0A9D4LEK8_DREPO</name>
<dbReference type="AlphaFoldDB" id="A0A9D4LEK8"/>
<organism evidence="2 3">
    <name type="scientific">Dreissena polymorpha</name>
    <name type="common">Zebra mussel</name>
    <name type="synonym">Mytilus polymorpha</name>
    <dbReference type="NCBI Taxonomy" id="45954"/>
    <lineage>
        <taxon>Eukaryota</taxon>
        <taxon>Metazoa</taxon>
        <taxon>Spiralia</taxon>
        <taxon>Lophotrochozoa</taxon>
        <taxon>Mollusca</taxon>
        <taxon>Bivalvia</taxon>
        <taxon>Autobranchia</taxon>
        <taxon>Heteroconchia</taxon>
        <taxon>Euheterodonta</taxon>
        <taxon>Imparidentia</taxon>
        <taxon>Neoheterodontei</taxon>
        <taxon>Myida</taxon>
        <taxon>Dreissenoidea</taxon>
        <taxon>Dreissenidae</taxon>
        <taxon>Dreissena</taxon>
    </lineage>
</organism>
<accession>A0A9D4LEK8</accession>
<dbReference type="Proteomes" id="UP000828390">
    <property type="component" value="Unassembled WGS sequence"/>
</dbReference>